<reference evidence="1 2" key="1">
    <citation type="submission" date="2018-05" db="EMBL/GenBank/DDBJ databases">
        <title>Evolution of GPA BGCs.</title>
        <authorList>
            <person name="Waglechner N."/>
            <person name="Wright G.D."/>
        </authorList>
    </citation>
    <scope>NUCLEOTIDE SEQUENCE [LARGE SCALE GENOMIC DNA]</scope>
    <source>
        <strain evidence="1 2">A82846</strain>
    </source>
</reference>
<protein>
    <submittedName>
        <fullName evidence="1">TIR domain-containing protein</fullName>
    </submittedName>
</protein>
<evidence type="ECO:0000313" key="2">
    <source>
        <dbReference type="Proteomes" id="UP000287547"/>
    </source>
</evidence>
<dbReference type="Proteomes" id="UP000287547">
    <property type="component" value="Unassembled WGS sequence"/>
</dbReference>
<accession>A0A428XX67</accession>
<sequence>MYVVAAEDDLSLAETIAGPLRAAGCHVTYRGSEIVGTSYMETAWRFLVDGGAVVVCATDKTINCDWCKRISDAAYASRGRTRVYVVQMEQAVHVDRFAMVKRMDPRRLDSCQVNRANSPVRFQNAAPGP</sequence>
<evidence type="ECO:0000313" key="1">
    <source>
        <dbReference type="EMBL" id="RSM59929.1"/>
    </source>
</evidence>
<dbReference type="EMBL" id="QHKI01000125">
    <property type="protein sequence ID" value="RSM59929.1"/>
    <property type="molecule type" value="Genomic_DNA"/>
</dbReference>
<comment type="caution">
    <text evidence="1">The sequence shown here is derived from an EMBL/GenBank/DDBJ whole genome shotgun (WGS) entry which is preliminary data.</text>
</comment>
<name>A0A428XX67_KIBAR</name>
<organism evidence="1 2">
    <name type="scientific">Kibdelosporangium aridum</name>
    <dbReference type="NCBI Taxonomy" id="2030"/>
    <lineage>
        <taxon>Bacteria</taxon>
        <taxon>Bacillati</taxon>
        <taxon>Actinomycetota</taxon>
        <taxon>Actinomycetes</taxon>
        <taxon>Pseudonocardiales</taxon>
        <taxon>Pseudonocardiaceae</taxon>
        <taxon>Kibdelosporangium</taxon>
    </lineage>
</organism>
<dbReference type="AlphaFoldDB" id="A0A428XX67"/>
<proteinExistence type="predicted"/>
<gene>
    <name evidence="1" type="ORF">DMH04_55065</name>
</gene>